<protein>
    <submittedName>
        <fullName evidence="1">Uncharacterized protein</fullName>
    </submittedName>
</protein>
<name>A0A810QBA6_9FIRM</name>
<accession>A0A810QBA6</accession>
<dbReference type="EMBL" id="AP023420">
    <property type="protein sequence ID" value="BCK83482.1"/>
    <property type="molecule type" value="Genomic_DNA"/>
</dbReference>
<gene>
    <name evidence="1" type="ORF">MM59RIKEN_08010</name>
</gene>
<dbReference type="KEGG" id="pfaa:MM59RIKEN_08010"/>
<proteinExistence type="predicted"/>
<keyword evidence="2" id="KW-1185">Reference proteome</keyword>
<dbReference type="Proteomes" id="UP000679848">
    <property type="component" value="Chromosome"/>
</dbReference>
<dbReference type="AlphaFoldDB" id="A0A810QBA6"/>
<sequence length="88" mass="10303">MKKEPTTIQELRGMARYVNREFDNLCRDWKGQTWEEAHMNYSFEDYRRALEGAGPKLKELILDRAAQDPGIHLMELKELVSSAYPEDA</sequence>
<dbReference type="RefSeq" id="WP_213542731.1">
    <property type="nucleotide sequence ID" value="NZ_AP023420.1"/>
</dbReference>
<evidence type="ECO:0000313" key="2">
    <source>
        <dbReference type="Proteomes" id="UP000679848"/>
    </source>
</evidence>
<reference evidence="1" key="1">
    <citation type="submission" date="2020-09" db="EMBL/GenBank/DDBJ databases">
        <title>New species isolated from human feces.</title>
        <authorList>
            <person name="Kitahara M."/>
            <person name="Shigeno Y."/>
            <person name="Shime M."/>
            <person name="Matsumoto Y."/>
            <person name="Nakamura S."/>
            <person name="Motooka D."/>
            <person name="Fukuoka S."/>
            <person name="Nishikawa H."/>
            <person name="Benno Y."/>
        </authorList>
    </citation>
    <scope>NUCLEOTIDE SEQUENCE</scope>
    <source>
        <strain evidence="1">MM59</strain>
    </source>
</reference>
<organism evidence="1 2">
    <name type="scientific">Pusillibacter faecalis</name>
    <dbReference type="NCBI Taxonomy" id="2714358"/>
    <lineage>
        <taxon>Bacteria</taxon>
        <taxon>Bacillati</taxon>
        <taxon>Bacillota</taxon>
        <taxon>Clostridia</taxon>
        <taxon>Eubacteriales</taxon>
        <taxon>Oscillospiraceae</taxon>
        <taxon>Pusillibacter</taxon>
    </lineage>
</organism>
<evidence type="ECO:0000313" key="1">
    <source>
        <dbReference type="EMBL" id="BCK83482.1"/>
    </source>
</evidence>